<gene>
    <name evidence="1" type="ORF">JHL16_26565</name>
</gene>
<sequence length="145" mass="15560">MGGTEFGVLISLLAALFAFGWLDVHWGTRGHHFIISGFALVGGLLPITLLLVAHHAYQAEPRSWWLDYFSPIAYTLCPPCIAGLANLSGIGPQIFLGASVIMMNALLYALIGTFVRLGIVKNSAFLAVPIAVGAGMMWWGAVFLK</sequence>
<evidence type="ECO:0000313" key="1">
    <source>
        <dbReference type="EMBL" id="MBK1869956.1"/>
    </source>
</evidence>
<dbReference type="EMBL" id="JAENHL010000008">
    <property type="protein sequence ID" value="MBK1869956.1"/>
    <property type="molecule type" value="Genomic_DNA"/>
</dbReference>
<accession>A0ACC5RB93</accession>
<keyword evidence="2" id="KW-1185">Reference proteome</keyword>
<comment type="caution">
    <text evidence="1">The sequence shown here is derived from an EMBL/GenBank/DDBJ whole genome shotgun (WGS) entry which is preliminary data.</text>
</comment>
<proteinExistence type="predicted"/>
<reference evidence="1" key="1">
    <citation type="submission" date="2021-01" db="EMBL/GenBank/DDBJ databases">
        <authorList>
            <person name="Sun Q."/>
        </authorList>
    </citation>
    <scope>NUCLEOTIDE SEQUENCE</scope>
    <source>
        <strain evidence="1">YIM B02566</strain>
    </source>
</reference>
<name>A0ACC5RB93_9HYPH</name>
<organism evidence="1 2">
    <name type="scientific">Taklimakanibacter albus</name>
    <dbReference type="NCBI Taxonomy" id="2800327"/>
    <lineage>
        <taxon>Bacteria</taxon>
        <taxon>Pseudomonadati</taxon>
        <taxon>Pseudomonadota</taxon>
        <taxon>Alphaproteobacteria</taxon>
        <taxon>Hyphomicrobiales</taxon>
        <taxon>Aestuariivirgaceae</taxon>
        <taxon>Taklimakanibacter</taxon>
    </lineage>
</organism>
<evidence type="ECO:0000313" key="2">
    <source>
        <dbReference type="Proteomes" id="UP000616151"/>
    </source>
</evidence>
<dbReference type="Proteomes" id="UP000616151">
    <property type="component" value="Unassembled WGS sequence"/>
</dbReference>
<protein>
    <submittedName>
        <fullName evidence="1">Uncharacterized protein</fullName>
    </submittedName>
</protein>